<dbReference type="OrthoDB" id="473036at2"/>
<dbReference type="PANTHER" id="PTHR34985">
    <property type="entry name" value="SLR0554 PROTEIN"/>
    <property type="match status" value="1"/>
</dbReference>
<dbReference type="InterPro" id="IPR027417">
    <property type="entry name" value="P-loop_NTPase"/>
</dbReference>
<dbReference type="AlphaFoldDB" id="A0A2T1E1M0"/>
<dbReference type="PANTHER" id="PTHR34985:SF1">
    <property type="entry name" value="SLR0554 PROTEIN"/>
    <property type="match status" value="1"/>
</dbReference>
<dbReference type="InterPro" id="IPR024385">
    <property type="entry name" value="DUF3854"/>
</dbReference>
<dbReference type="NCBIfam" id="NF042913">
    <property type="entry name" value="CyRepA1"/>
    <property type="match status" value="1"/>
</dbReference>
<dbReference type="EMBL" id="PVWK01000102">
    <property type="protein sequence ID" value="PSB26638.1"/>
    <property type="molecule type" value="Genomic_DNA"/>
</dbReference>
<accession>A0A2T1E1M0</accession>
<reference evidence="2 3" key="2">
    <citation type="submission" date="2018-03" db="EMBL/GenBank/DDBJ databases">
        <title>The ancient ancestry and fast evolution of plastids.</title>
        <authorList>
            <person name="Moore K.R."/>
            <person name="Magnabosco C."/>
            <person name="Momper L."/>
            <person name="Gold D.A."/>
            <person name="Bosak T."/>
            <person name="Fournier G.P."/>
        </authorList>
    </citation>
    <scope>NUCLEOTIDE SEQUENCE [LARGE SCALE GENOMIC DNA]</scope>
    <source>
        <strain evidence="2 3">ULC18</strain>
    </source>
</reference>
<evidence type="ECO:0000259" key="1">
    <source>
        <dbReference type="Pfam" id="PF12965"/>
    </source>
</evidence>
<evidence type="ECO:0000313" key="2">
    <source>
        <dbReference type="EMBL" id="PSB26638.1"/>
    </source>
</evidence>
<organism evidence="2 3">
    <name type="scientific">Stenomitos frigidus ULC18</name>
    <dbReference type="NCBI Taxonomy" id="2107698"/>
    <lineage>
        <taxon>Bacteria</taxon>
        <taxon>Bacillati</taxon>
        <taxon>Cyanobacteriota</taxon>
        <taxon>Cyanophyceae</taxon>
        <taxon>Leptolyngbyales</taxon>
        <taxon>Leptolyngbyaceae</taxon>
        <taxon>Stenomitos</taxon>
    </lineage>
</organism>
<sequence>MARSQAYGRCRLMTPSQLLGFARPASTPRSAAITIVDFSAFRQQLESECTHGSAIAPELFQAAIALVSDTETFAGGDVAYPIHEALNWHVTRFGYQARETLYAALFLNEDGSTWQAKLSQPRADAKGKAQKYETPVGNGAKAYLPPVPPDIRQRLAERYGIYVPLDGDFWTWFEQHPEIPLTVTEGGKKGLAGFSQGFVTIALYGCNGGYRTKDVLGQPIAPTLIPDLARFAVSGRPIILAFDEDDTEKTRRQVTIAQARFGSLLAAKGCDVAIARWHSQQGKGLDDLIVNAGATAWEAAAANALPFNQWQILQRLERQLTVPINLRVNLGDLAQLDPAQLPSEGMIALCSPKGTGKTKLIAALLAHQERVLSLTHRIALGRNLCTRTGLYYRGDLDKLKGQYIHASGYTLRIGSCVDGLLSLDPNQFAGGDLVLDEAVQLVRHLLTSSTCARDGKRPALLARFRALVKNAKRVLLADADLDNATLHYLQSLRGDNAPVFLVKNDFEPAPYACRLLAAPDRTAITGALLGEIAQLPPGKVLFVATDSKATSKALHRLITQQQPKKRVLLLNSETTGGECEREFLQTPDTVLERGDYDLILCSPSVATGVSIECRGVIAAVYGIFTGVSATDADMSQSLSRVREPVERVVWCAKTGSNYAKVSLSVNPLEVRSHLQSQTTATIQLLRSSLKEDILAGVDAIDWRSDPHLGLYCQLAAAQNYSMRCLREALLTRLRFEGNTLTIEDRGSDPALRALLAQTRAELQLLEAEALVTTETLTYTEVVALEQKESLSPEEHLAIAKWHLLDFYDLETLTVDDCLWDSNGRRRGELLGLEALLFPTVAFDRTARALEKQATWNQGFCPWDIAHAPLRRWLLVEIGIDKLLARLRDGWQWCRYDLKPYADRARALAAQVKVALHFTIRESMSDTQVIHQLLSQLGIKLTMCWSRSFVGYEGQKLRTYTLDTEHWGKLSAVLERREAKRQRLQAKLVEGDVVGSPVVFELVKDVGDPPEDVVAWLLPAVLADVQNLVLQAGDDPEVLASLRRAIPEYVLRHLGVIG</sequence>
<proteinExistence type="predicted"/>
<reference evidence="3" key="1">
    <citation type="submission" date="2018-02" db="EMBL/GenBank/DDBJ databases">
        <authorList>
            <person name="Moore K."/>
            <person name="Momper L."/>
        </authorList>
    </citation>
    <scope>NUCLEOTIDE SEQUENCE [LARGE SCALE GENOMIC DNA]</scope>
    <source>
        <strain evidence="3">ULC18</strain>
    </source>
</reference>
<evidence type="ECO:0000313" key="3">
    <source>
        <dbReference type="Proteomes" id="UP000239576"/>
    </source>
</evidence>
<comment type="caution">
    <text evidence="2">The sequence shown here is derived from an EMBL/GenBank/DDBJ whole genome shotgun (WGS) entry which is preliminary data.</text>
</comment>
<name>A0A2T1E1M0_9CYAN</name>
<feature type="domain" description="DUF3854" evidence="1">
    <location>
        <begin position="169"/>
        <end position="295"/>
    </location>
</feature>
<dbReference type="SUPFAM" id="SSF52540">
    <property type="entry name" value="P-loop containing nucleoside triphosphate hydrolases"/>
    <property type="match status" value="1"/>
</dbReference>
<dbReference type="InterPro" id="IPR049996">
    <property type="entry name" value="Slr7037-like"/>
</dbReference>
<dbReference type="Pfam" id="PF12965">
    <property type="entry name" value="DUF3854"/>
    <property type="match status" value="1"/>
</dbReference>
<gene>
    <name evidence="2" type="ORF">C7B82_19225</name>
</gene>
<keyword evidence="3" id="KW-1185">Reference proteome</keyword>
<dbReference type="Proteomes" id="UP000239576">
    <property type="component" value="Unassembled WGS sequence"/>
</dbReference>
<protein>
    <recommendedName>
        <fullName evidence="1">DUF3854 domain-containing protein</fullName>
    </recommendedName>
</protein>